<name>A0A2M8QBC9_9CHLR</name>
<dbReference type="InterPro" id="IPR042099">
    <property type="entry name" value="ANL_N_sf"/>
</dbReference>
<evidence type="ECO:0000259" key="4">
    <source>
        <dbReference type="Pfam" id="PF13193"/>
    </source>
</evidence>
<dbReference type="Pfam" id="PF00501">
    <property type="entry name" value="AMP-binding"/>
    <property type="match status" value="1"/>
</dbReference>
<dbReference type="CDD" id="cd05936">
    <property type="entry name" value="FC-FACS_FadD_like"/>
    <property type="match status" value="1"/>
</dbReference>
<evidence type="ECO:0000313" key="6">
    <source>
        <dbReference type="Proteomes" id="UP000230790"/>
    </source>
</evidence>
<dbReference type="SUPFAM" id="SSF56801">
    <property type="entry name" value="Acetyl-CoA synthetase-like"/>
    <property type="match status" value="1"/>
</dbReference>
<evidence type="ECO:0000259" key="3">
    <source>
        <dbReference type="Pfam" id="PF00501"/>
    </source>
</evidence>
<dbReference type="PROSITE" id="PS00455">
    <property type="entry name" value="AMP_BINDING"/>
    <property type="match status" value="1"/>
</dbReference>
<dbReference type="EMBL" id="PGTN01000067">
    <property type="protein sequence ID" value="PJF47106.1"/>
    <property type="molecule type" value="Genomic_DNA"/>
</dbReference>
<dbReference type="AlphaFoldDB" id="A0A2M8QBC9"/>
<dbReference type="GO" id="GO:0016877">
    <property type="term" value="F:ligase activity, forming carbon-sulfur bonds"/>
    <property type="evidence" value="ECO:0007669"/>
    <property type="project" value="UniProtKB-ARBA"/>
</dbReference>
<dbReference type="Gene3D" id="3.40.50.12780">
    <property type="entry name" value="N-terminal domain of ligase-like"/>
    <property type="match status" value="1"/>
</dbReference>
<dbReference type="Pfam" id="PF13193">
    <property type="entry name" value="AMP-binding_C"/>
    <property type="match status" value="1"/>
</dbReference>
<keyword evidence="2 5" id="KW-0436">Ligase</keyword>
<accession>A0A2M8QBC9</accession>
<organism evidence="5 6">
    <name type="scientific">Candidatus Thermofonsia Clade 3 bacterium</name>
    <dbReference type="NCBI Taxonomy" id="2364212"/>
    <lineage>
        <taxon>Bacteria</taxon>
        <taxon>Bacillati</taxon>
        <taxon>Chloroflexota</taxon>
        <taxon>Candidatus Thermofontia</taxon>
        <taxon>Candidatus Thermofonsia Clade 3</taxon>
    </lineage>
</organism>
<dbReference type="InterPro" id="IPR025110">
    <property type="entry name" value="AMP-bd_C"/>
</dbReference>
<dbReference type="InterPro" id="IPR020845">
    <property type="entry name" value="AMP-binding_CS"/>
</dbReference>
<evidence type="ECO:0000313" key="5">
    <source>
        <dbReference type="EMBL" id="PJF47106.1"/>
    </source>
</evidence>
<dbReference type="FunFam" id="3.40.50.12780:FF:000003">
    <property type="entry name" value="Long-chain-fatty-acid--CoA ligase FadD"/>
    <property type="match status" value="1"/>
</dbReference>
<dbReference type="Gene3D" id="3.30.300.30">
    <property type="match status" value="1"/>
</dbReference>
<feature type="domain" description="AMP-dependent synthetase/ligase" evidence="3">
    <location>
        <begin position="35"/>
        <end position="436"/>
    </location>
</feature>
<gene>
    <name evidence="5" type="ORF">CUN48_10330</name>
</gene>
<dbReference type="InterPro" id="IPR050237">
    <property type="entry name" value="ATP-dep_AMP-bd_enzyme"/>
</dbReference>
<reference evidence="5 6" key="1">
    <citation type="submission" date="2017-11" db="EMBL/GenBank/DDBJ databases">
        <title>Evolution of Phototrophy in the Chloroflexi Phylum Driven by Horizontal Gene Transfer.</title>
        <authorList>
            <person name="Ward L.M."/>
            <person name="Hemp J."/>
            <person name="Shih P.M."/>
            <person name="Mcglynn S.E."/>
            <person name="Fischer W."/>
        </authorList>
    </citation>
    <scope>NUCLEOTIDE SEQUENCE [LARGE SCALE GENOMIC DNA]</scope>
    <source>
        <strain evidence="5">JP3_7</strain>
    </source>
</reference>
<comment type="similarity">
    <text evidence="1">Belongs to the ATP-dependent AMP-binding enzyme family.</text>
</comment>
<dbReference type="InterPro" id="IPR000873">
    <property type="entry name" value="AMP-dep_synth/lig_dom"/>
</dbReference>
<sequence>MPDHQPSPKPWLNRYDKGVPATLNYPKATLYDLLAETVRKYPDRLATKFVLRYILGDRVMVGGTLTYGRLGTLVERFAAALHALGVKRGDRVALMLPNSPHFIIAFFAAARLGVIVVNTNPTYTARELKQQLVDSGAETIVLLNLFYPRLKEIRAETAVEHVIVAHIDDTLPFPFKQLVRLRQRKAHDWVDVSGEPGIRLFGDMLATADPAPAPAAQPDDVALFQYTGGTTGVPKAAMLAHRNLVCNTMQVRAWLTSGVEGGEKVMAAIPFFHVYGMTVCMLYGVAMAAELVIVPNPRPIENVMRIISKERCTIYPGVPAMYIGIVNSPNVGRYDLKSVKACISGSAPLPVEIQKRFNALTGGRLVEGYGLTEASPVTHCNPEFNENRAGSIGLPFPDTEAKLVDLATGADLPMDGNLETIGELCVRGPQVMKGYWNRPDETARAIDADGWLHTGDIARMDADGYFYIVDRKKDMINVGGLKVLPRDVEEVLFTHPAVLEAAVVGVPHPTRGDDTLTAFVVLKPGASATADELKEFCKQSLAPYKIPRVIEFRTELPKTQVGKVLRRVLVAEAQEQQKVAGG</sequence>
<dbReference type="PANTHER" id="PTHR43767">
    <property type="entry name" value="LONG-CHAIN-FATTY-ACID--COA LIGASE"/>
    <property type="match status" value="1"/>
</dbReference>
<dbReference type="InterPro" id="IPR045851">
    <property type="entry name" value="AMP-bd_C_sf"/>
</dbReference>
<proteinExistence type="inferred from homology"/>
<comment type="caution">
    <text evidence="5">The sequence shown here is derived from an EMBL/GenBank/DDBJ whole genome shotgun (WGS) entry which is preliminary data.</text>
</comment>
<dbReference type="Proteomes" id="UP000230790">
    <property type="component" value="Unassembled WGS sequence"/>
</dbReference>
<feature type="domain" description="AMP-binding enzyme C-terminal" evidence="4">
    <location>
        <begin position="488"/>
        <end position="563"/>
    </location>
</feature>
<dbReference type="PANTHER" id="PTHR43767:SF12">
    <property type="entry name" value="AMP-DEPENDENT SYNTHETASE AND LIGASE"/>
    <property type="match status" value="1"/>
</dbReference>
<evidence type="ECO:0000256" key="1">
    <source>
        <dbReference type="ARBA" id="ARBA00006432"/>
    </source>
</evidence>
<evidence type="ECO:0000256" key="2">
    <source>
        <dbReference type="ARBA" id="ARBA00022598"/>
    </source>
</evidence>
<dbReference type="FunFam" id="3.30.300.30:FF:000008">
    <property type="entry name" value="2,3-dihydroxybenzoate-AMP ligase"/>
    <property type="match status" value="1"/>
</dbReference>
<protein>
    <submittedName>
        <fullName evidence="5">Long-chain fatty acid--CoA ligase</fullName>
    </submittedName>
</protein>